<dbReference type="EMBL" id="GBHO01005100">
    <property type="protein sequence ID" value="JAG38504.1"/>
    <property type="molecule type" value="Transcribed_RNA"/>
</dbReference>
<reference evidence="2" key="1">
    <citation type="journal article" date="2014" name="PLoS ONE">
        <title>Transcriptome-Based Identification of ABC Transporters in the Western Tarnished Plant Bug Lygus hesperus.</title>
        <authorList>
            <person name="Hull J.J."/>
            <person name="Chaney K."/>
            <person name="Geib S.M."/>
            <person name="Fabrick J.A."/>
            <person name="Brent C.S."/>
            <person name="Walsh D."/>
            <person name="Lavine L.C."/>
        </authorList>
    </citation>
    <scope>NUCLEOTIDE SEQUENCE</scope>
</reference>
<dbReference type="AlphaFoldDB" id="A0A0A9Z232"/>
<feature type="compositionally biased region" description="Basic and acidic residues" evidence="1">
    <location>
        <begin position="163"/>
        <end position="182"/>
    </location>
</feature>
<proteinExistence type="predicted"/>
<feature type="compositionally biased region" description="Polar residues" evidence="1">
    <location>
        <begin position="204"/>
        <end position="223"/>
    </location>
</feature>
<feature type="region of interest" description="Disordered" evidence="1">
    <location>
        <begin position="247"/>
        <end position="269"/>
    </location>
</feature>
<gene>
    <name evidence="2" type="ORF">CM83_34439</name>
</gene>
<organism evidence="2">
    <name type="scientific">Lygus hesperus</name>
    <name type="common">Western plant bug</name>
    <dbReference type="NCBI Taxonomy" id="30085"/>
    <lineage>
        <taxon>Eukaryota</taxon>
        <taxon>Metazoa</taxon>
        <taxon>Ecdysozoa</taxon>
        <taxon>Arthropoda</taxon>
        <taxon>Hexapoda</taxon>
        <taxon>Insecta</taxon>
        <taxon>Pterygota</taxon>
        <taxon>Neoptera</taxon>
        <taxon>Paraneoptera</taxon>
        <taxon>Hemiptera</taxon>
        <taxon>Heteroptera</taxon>
        <taxon>Panheteroptera</taxon>
        <taxon>Cimicomorpha</taxon>
        <taxon>Miridae</taxon>
        <taxon>Mirini</taxon>
        <taxon>Lygus</taxon>
    </lineage>
</organism>
<feature type="region of interest" description="Disordered" evidence="1">
    <location>
        <begin position="84"/>
        <end position="223"/>
    </location>
</feature>
<name>A0A0A9Z232_LYGHE</name>
<evidence type="ECO:0000256" key="1">
    <source>
        <dbReference type="SAM" id="MobiDB-lite"/>
    </source>
</evidence>
<protein>
    <submittedName>
        <fullName evidence="2">Uncharacterized protein</fullName>
    </submittedName>
</protein>
<accession>A0A0A9Z232</accession>
<evidence type="ECO:0000313" key="2">
    <source>
        <dbReference type="EMBL" id="JAG38504.1"/>
    </source>
</evidence>
<sequence>MTFLSAYLDCKARTLYQEDKMPGYPDSPLDTIELIHTPVDGSPDFENLNLRYPKVNNPEEQLTNRIPNDNPQRDLSMQASYTLPGRKIPEYPNSPLNTTETIHSRVDGSPDIGNPIPRYPKNNNSEEHSISQIPKGIPQRNLSIQGPYTLPGMPNTVLPSHNLKRDLAEPDSRSIPRGEITRHPTSGVDKSNTPDLTDAANNDRIPNSTNPDPTTDQSNQNLNKPNYFISKYATNGNYPIPETQEQFAKQDNNKPGYREISYDPGSTKKPVDAIGRPYMPNYGIPNYLSFKIQQSREPPYLWAFI</sequence>
<reference evidence="2" key="2">
    <citation type="submission" date="2014-07" db="EMBL/GenBank/DDBJ databases">
        <authorList>
            <person name="Hull J."/>
        </authorList>
    </citation>
    <scope>NUCLEOTIDE SEQUENCE</scope>
</reference>